<organism evidence="1 2">
    <name type="scientific">Chryseobacterium oryctis</name>
    <dbReference type="NCBI Taxonomy" id="2952618"/>
    <lineage>
        <taxon>Bacteria</taxon>
        <taxon>Pseudomonadati</taxon>
        <taxon>Bacteroidota</taxon>
        <taxon>Flavobacteriia</taxon>
        <taxon>Flavobacteriales</taxon>
        <taxon>Weeksellaceae</taxon>
        <taxon>Chryseobacterium group</taxon>
        <taxon>Chryseobacterium</taxon>
    </lineage>
</organism>
<keyword evidence="1" id="KW-0255">Endonuclease</keyword>
<protein>
    <submittedName>
        <fullName evidence="1">Restriction endonuclease subunit R</fullName>
    </submittedName>
</protein>
<sequence>MELNKFIWNNYKESKEGQEVISFFEHKEFNEILSKFIDEKNKDLEDYNNILNAFSYCEFEFDEEKNVVEKAKDLFKYFIDNGLVLKDEDGEFSYFEKEYFDFLLDVIEPYSLHLFDIFPDYFFPYFFKLEFAKLQKICDTFNVKIPKVPLKKNKKERLNFYLELCDVFFEFRESNNLNPFEFCAFLYDFAPKYIGFEKIEDLPEPTNIWLCGGAKDDYPYLSRATSKTTFFWQGNEDTKRGDIVIMYCLSPRSNIEFICRAVNDGIRDPFFHYYGSITIGHIDKVKPIHISQIKNDEYLKNIPIVRKNFQGVNGTQISNEDYKRILYLLEEKGEDISRLPKFSIIDFKPNVDCRNERDVEIKIVEPFLQKIEYSEKDWLRQFSVRMGRGERNYPDYVFFAEANKGYEKAKMLLETKFAIKNNRELEETFQQAHSYALRLETQKIVICDKDFIWIYSRKNNSFDRTKYLKFNWDEINNPDICNQIKKIIGKDFIK</sequence>
<evidence type="ECO:0000313" key="2">
    <source>
        <dbReference type="Proteomes" id="UP001163719"/>
    </source>
</evidence>
<dbReference type="RefSeq" id="WP_264743834.1">
    <property type="nucleotide sequence ID" value="NZ_JAPDHV010000004.1"/>
</dbReference>
<gene>
    <name evidence="1" type="ORF">OH806_11530</name>
</gene>
<keyword evidence="1" id="KW-0540">Nuclease</keyword>
<evidence type="ECO:0000313" key="1">
    <source>
        <dbReference type="EMBL" id="MCW3161895.1"/>
    </source>
</evidence>
<dbReference type="InterPro" id="IPR015947">
    <property type="entry name" value="PUA-like_sf"/>
</dbReference>
<dbReference type="Proteomes" id="UP001163719">
    <property type="component" value="Unassembled WGS sequence"/>
</dbReference>
<keyword evidence="1" id="KW-0378">Hydrolase</keyword>
<accession>A0ABT3HQ31</accession>
<dbReference type="SUPFAM" id="SSF88697">
    <property type="entry name" value="PUA domain-like"/>
    <property type="match status" value="1"/>
</dbReference>
<dbReference type="GO" id="GO:0004519">
    <property type="term" value="F:endonuclease activity"/>
    <property type="evidence" value="ECO:0007669"/>
    <property type="project" value="UniProtKB-KW"/>
</dbReference>
<proteinExistence type="predicted"/>
<dbReference type="EMBL" id="JAPDHV010000004">
    <property type="protein sequence ID" value="MCW3161895.1"/>
    <property type="molecule type" value="Genomic_DNA"/>
</dbReference>
<reference evidence="1" key="1">
    <citation type="submission" date="2022-10" db="EMBL/GenBank/DDBJ databases">
        <title>Chryseobacterium babae sp. nov. isolated from the gut of the beetle Oryctes rhinoceros, and Chryseobacterium kimseyorum sp. nov., isolated from a stick insect rearing cage.</title>
        <authorList>
            <person name="Shelomi M."/>
            <person name="Han C.-J."/>
            <person name="Chen W.-M."/>
            <person name="Chen H.-K."/>
            <person name="Liaw S.-J."/>
            <person name="Muhle E."/>
            <person name="Clermont D."/>
        </authorList>
    </citation>
    <scope>NUCLEOTIDE SEQUENCE</scope>
    <source>
        <strain evidence="1">WLa1L2M3</strain>
    </source>
</reference>
<comment type="caution">
    <text evidence="1">The sequence shown here is derived from an EMBL/GenBank/DDBJ whole genome shotgun (WGS) entry which is preliminary data.</text>
</comment>
<keyword evidence="2" id="KW-1185">Reference proteome</keyword>
<name>A0ABT3HQ31_9FLAO</name>